<comment type="caution">
    <text evidence="4">The sequence shown here is derived from an EMBL/GenBank/DDBJ whole genome shotgun (WGS) entry which is preliminary data.</text>
</comment>
<dbReference type="GO" id="GO:0004016">
    <property type="term" value="F:adenylate cyclase activity"/>
    <property type="evidence" value="ECO:0007669"/>
    <property type="project" value="TreeGrafter"/>
</dbReference>
<dbReference type="CDD" id="cd07302">
    <property type="entry name" value="CHD"/>
    <property type="match status" value="1"/>
</dbReference>
<dbReference type="GO" id="GO:0009190">
    <property type="term" value="P:cyclic nucleotide biosynthetic process"/>
    <property type="evidence" value="ECO:0007669"/>
    <property type="project" value="InterPro"/>
</dbReference>
<dbReference type="GO" id="GO:0035556">
    <property type="term" value="P:intracellular signal transduction"/>
    <property type="evidence" value="ECO:0007669"/>
    <property type="project" value="InterPro"/>
</dbReference>
<dbReference type="GO" id="GO:0005524">
    <property type="term" value="F:ATP binding"/>
    <property type="evidence" value="ECO:0007669"/>
    <property type="project" value="UniProtKB-KW"/>
</dbReference>
<dbReference type="SUPFAM" id="SSF52540">
    <property type="entry name" value="P-loop containing nucleoside triphosphate hydrolases"/>
    <property type="match status" value="1"/>
</dbReference>
<gene>
    <name evidence="4" type="primary">cyaI2</name>
    <name evidence="4" type="ORF">Val02_47570</name>
</gene>
<dbReference type="Proteomes" id="UP000619260">
    <property type="component" value="Unassembled WGS sequence"/>
</dbReference>
<dbReference type="SMART" id="SM00044">
    <property type="entry name" value="CYCc"/>
    <property type="match status" value="1"/>
</dbReference>
<keyword evidence="5" id="KW-1185">Reference proteome</keyword>
<feature type="domain" description="Guanylate cyclase" evidence="3">
    <location>
        <begin position="37"/>
        <end position="167"/>
    </location>
</feature>
<dbReference type="GO" id="GO:0005737">
    <property type="term" value="C:cytoplasm"/>
    <property type="evidence" value="ECO:0007669"/>
    <property type="project" value="TreeGrafter"/>
</dbReference>
<dbReference type="AlphaFoldDB" id="A0A8J3YQ63"/>
<evidence type="ECO:0000256" key="1">
    <source>
        <dbReference type="ARBA" id="ARBA00022741"/>
    </source>
</evidence>
<organism evidence="4 5">
    <name type="scientific">Virgisporangium aliadipatigenens</name>
    <dbReference type="NCBI Taxonomy" id="741659"/>
    <lineage>
        <taxon>Bacteria</taxon>
        <taxon>Bacillati</taxon>
        <taxon>Actinomycetota</taxon>
        <taxon>Actinomycetes</taxon>
        <taxon>Micromonosporales</taxon>
        <taxon>Micromonosporaceae</taxon>
        <taxon>Virgisporangium</taxon>
    </lineage>
</organism>
<dbReference type="SUPFAM" id="SSF55073">
    <property type="entry name" value="Nucleotide cyclase"/>
    <property type="match status" value="1"/>
</dbReference>
<dbReference type="Gene3D" id="3.40.50.300">
    <property type="entry name" value="P-loop containing nucleotide triphosphate hydrolases"/>
    <property type="match status" value="1"/>
</dbReference>
<evidence type="ECO:0000313" key="4">
    <source>
        <dbReference type="EMBL" id="GIJ47871.1"/>
    </source>
</evidence>
<dbReference type="InterPro" id="IPR027417">
    <property type="entry name" value="P-loop_NTPase"/>
</dbReference>
<reference evidence="4" key="1">
    <citation type="submission" date="2021-01" db="EMBL/GenBank/DDBJ databases">
        <title>Whole genome shotgun sequence of Virgisporangium aliadipatigenens NBRC 105644.</title>
        <authorList>
            <person name="Komaki H."/>
            <person name="Tamura T."/>
        </authorList>
    </citation>
    <scope>NUCLEOTIDE SEQUENCE</scope>
    <source>
        <strain evidence="4">NBRC 105644</strain>
    </source>
</reference>
<evidence type="ECO:0000256" key="2">
    <source>
        <dbReference type="ARBA" id="ARBA00022840"/>
    </source>
</evidence>
<sequence length="1007" mass="105139">MRCASCDAALPAQARFCPACGTPRAAAPVAEKRQLVTAVFCDLVGSTALSERLDPETLRVVVLRYFEAMRGQIERFDGTVEKFIGDAVMAVFGVPVMHEDDAWRAASAALGMRDALADLNAELEPAFGVRLRVRIGVHTGSAVASTDASSRQALVSGDTVNIAARLEQNAGEGEILIGPLTRQALGAAARVESVGPLALKGKQEPLPAYRLLGVDADAPELSRRFDHPLVGRTAELAALDGALAAVVDAGGAALVTVCGEAGIGKTRLVRAWLDGLGGRVALGVGRCRPYGAQGSLAPLANAVRDLLGGAPAEAVLAEGLLRDGTPGPSPEATGTALARLLRGFARERPVLLVLDDCQWAGDTLLDLLLRLTAAVRGSTVLIVCLARWDMLERRRDWTGTIVLDGLSVVDSERLAASLVEVSAHRSVEWSRILEVAGGNPFYLEQLLATLDETDRTDALPHTLQALLGARIDALEHPERSTLNLAAVVGREFTAGQVDALAGTVEEATPVRAALTALSRRRLVEPAGARVPGDAAMRFSNGLVHEVTYQAITKRTRAEWHERTADLLAGWRAGHAAVAGHLEHAYRYRTELGLQDPSTEALRRRAADSLAAAGAQAFARSDLAWAGPLLRRATQLYRTGEEGWAGATRQLGELRLATGHADEGRALLAAVLAHAAEPTERAHAELALAVAAGAGGAAAVARTALPVFAAAGDELGQARAHIRIAQEWQLHGQHERAEGSLATGLGHASRRAAEPELALALGALGVSLWRGPAPVPAAVARCFALLDEYGGPRPVVRVTLSCPLAVLLALDDRPAAARALLAEVAHLVEELEFAEAGAVLPLFAAAVEATAGAPQEALRLLERAAERAAHLGAGGLPGTIAREAARLLLHLGRPAEAAARLDAAGDPGGLLRSDLADVYGLRARLAAAAGDAAGALEPAERAVAAAAGTDSPLVRAVAALDRAEVLVLAGRPAQARAARESARRAFAAKGHRPGLREIERLDRTVGED</sequence>
<dbReference type="PROSITE" id="PS50125">
    <property type="entry name" value="GUANYLATE_CYCLASE_2"/>
    <property type="match status" value="1"/>
</dbReference>
<dbReference type="Pfam" id="PF00211">
    <property type="entry name" value="Guanylate_cyc"/>
    <property type="match status" value="1"/>
</dbReference>
<dbReference type="EMBL" id="BOPF01000018">
    <property type="protein sequence ID" value="GIJ47871.1"/>
    <property type="molecule type" value="Genomic_DNA"/>
</dbReference>
<dbReference type="InterPro" id="IPR041664">
    <property type="entry name" value="AAA_16"/>
</dbReference>
<dbReference type="InterPro" id="IPR029787">
    <property type="entry name" value="Nucleotide_cyclase"/>
</dbReference>
<dbReference type="Gene3D" id="3.30.70.1230">
    <property type="entry name" value="Nucleotide cyclase"/>
    <property type="match status" value="1"/>
</dbReference>
<keyword evidence="1" id="KW-0547">Nucleotide-binding</keyword>
<keyword evidence="2" id="KW-0067">ATP-binding</keyword>
<dbReference type="Pfam" id="PF13191">
    <property type="entry name" value="AAA_16"/>
    <property type="match status" value="1"/>
</dbReference>
<evidence type="ECO:0000259" key="3">
    <source>
        <dbReference type="PROSITE" id="PS50125"/>
    </source>
</evidence>
<dbReference type="RefSeq" id="WP_203901376.1">
    <property type="nucleotide sequence ID" value="NZ_BOPF01000018.1"/>
</dbReference>
<dbReference type="PANTHER" id="PTHR16305">
    <property type="entry name" value="TESTICULAR SOLUBLE ADENYLYL CYCLASE"/>
    <property type="match status" value="1"/>
</dbReference>
<dbReference type="PANTHER" id="PTHR16305:SF28">
    <property type="entry name" value="GUANYLATE CYCLASE DOMAIN-CONTAINING PROTEIN"/>
    <property type="match status" value="1"/>
</dbReference>
<accession>A0A8J3YQ63</accession>
<evidence type="ECO:0000313" key="5">
    <source>
        <dbReference type="Proteomes" id="UP000619260"/>
    </source>
</evidence>
<dbReference type="InterPro" id="IPR001054">
    <property type="entry name" value="A/G_cyclase"/>
</dbReference>
<protein>
    <submittedName>
        <fullName evidence="4">Guanylate cyclase</fullName>
    </submittedName>
</protein>
<proteinExistence type="predicted"/>
<name>A0A8J3YQ63_9ACTN</name>